<dbReference type="PROSITE" id="PS51704">
    <property type="entry name" value="GP_PDE"/>
    <property type="match status" value="1"/>
</dbReference>
<keyword evidence="3" id="KW-1185">Reference proteome</keyword>
<accession>A0A550I5Z1</accession>
<dbReference type="InterPro" id="IPR017946">
    <property type="entry name" value="PLC-like_Pdiesterase_TIM-brl"/>
</dbReference>
<reference evidence="2 3" key="1">
    <citation type="submission" date="2019-06" db="EMBL/GenBank/DDBJ databases">
        <title>Gramella sabulilitoris sp. nov., isolated from a marine sand.</title>
        <authorList>
            <person name="Yoon J.-H."/>
        </authorList>
    </citation>
    <scope>NUCLEOTIDE SEQUENCE [LARGE SCALE GENOMIC DNA]</scope>
    <source>
        <strain evidence="2 3">HSMS-1</strain>
    </source>
</reference>
<dbReference type="PANTHER" id="PTHR46211:SF14">
    <property type="entry name" value="GLYCEROPHOSPHODIESTER PHOSPHODIESTERASE"/>
    <property type="match status" value="1"/>
</dbReference>
<dbReference type="RefSeq" id="WP_143409141.1">
    <property type="nucleotide sequence ID" value="NZ_VHSF01000001.1"/>
</dbReference>
<dbReference type="CDD" id="cd08566">
    <property type="entry name" value="GDPD_AtGDE_like"/>
    <property type="match status" value="1"/>
</dbReference>
<dbReference type="EMBL" id="VHSF01000001">
    <property type="protein sequence ID" value="TRO66371.1"/>
    <property type="molecule type" value="Genomic_DNA"/>
</dbReference>
<dbReference type="AlphaFoldDB" id="A0A550I5Z1"/>
<dbReference type="SUPFAM" id="SSF51695">
    <property type="entry name" value="PLC-like phosphodiesterases"/>
    <property type="match status" value="1"/>
</dbReference>
<dbReference type="GO" id="GO:0006629">
    <property type="term" value="P:lipid metabolic process"/>
    <property type="evidence" value="ECO:0007669"/>
    <property type="project" value="InterPro"/>
</dbReference>
<comment type="caution">
    <text evidence="2">The sequence shown here is derived from an EMBL/GenBank/DDBJ whole genome shotgun (WGS) entry which is preliminary data.</text>
</comment>
<evidence type="ECO:0000259" key="1">
    <source>
        <dbReference type="PROSITE" id="PS51704"/>
    </source>
</evidence>
<proteinExistence type="predicted"/>
<dbReference type="GO" id="GO:0008081">
    <property type="term" value="F:phosphoric diester hydrolase activity"/>
    <property type="evidence" value="ECO:0007669"/>
    <property type="project" value="InterPro"/>
</dbReference>
<dbReference type="PROSITE" id="PS51257">
    <property type="entry name" value="PROKAR_LIPOPROTEIN"/>
    <property type="match status" value="1"/>
</dbReference>
<sequence>MRDLTLHHLLGFLMLMTIYSCFNSNEKDTIAELYSTSDTILVVAHRGSHSFHPENSLSAFEASIENGIDIIETDLRLTRDSVFVLIHDETLNRTTNGKGAVNEYSLGEIENFNLLFQRKLTTEKIPTLEQVLKLSKDRIILNLDLKIQDFNVIKKLADMIEKYHMEDSVIISIRNIQLIPKIHKYNPAIKLMPVVSTKKKIRKVMKYNYIDIIQVRPKPYTSSLRKGFQEQGIKIWVNALNKYDRLQEKDKTGFRQLIKRKKVDIIQTDHPEELLEFLKIENLHS</sequence>
<dbReference type="OrthoDB" id="384721at2"/>
<dbReference type="Proteomes" id="UP000315131">
    <property type="component" value="Unassembled WGS sequence"/>
</dbReference>
<dbReference type="PANTHER" id="PTHR46211">
    <property type="entry name" value="GLYCEROPHOSPHORYL DIESTER PHOSPHODIESTERASE"/>
    <property type="match status" value="1"/>
</dbReference>
<protein>
    <submittedName>
        <fullName evidence="2">Glycerophosphodiester phosphodiesterase family protein</fullName>
    </submittedName>
</protein>
<evidence type="ECO:0000313" key="2">
    <source>
        <dbReference type="EMBL" id="TRO66371.1"/>
    </source>
</evidence>
<organism evidence="2 3">
    <name type="scientific">Christiangramia sabulilitoris</name>
    <dbReference type="NCBI Taxonomy" id="2583991"/>
    <lineage>
        <taxon>Bacteria</taxon>
        <taxon>Pseudomonadati</taxon>
        <taxon>Bacteroidota</taxon>
        <taxon>Flavobacteriia</taxon>
        <taxon>Flavobacteriales</taxon>
        <taxon>Flavobacteriaceae</taxon>
        <taxon>Christiangramia</taxon>
    </lineage>
</organism>
<name>A0A550I5Z1_9FLAO</name>
<dbReference type="InterPro" id="IPR030395">
    <property type="entry name" value="GP_PDE_dom"/>
</dbReference>
<gene>
    <name evidence="2" type="ORF">FGM01_00360</name>
</gene>
<feature type="domain" description="GP-PDE" evidence="1">
    <location>
        <begin position="40"/>
        <end position="278"/>
    </location>
</feature>
<dbReference type="Pfam" id="PF03009">
    <property type="entry name" value="GDPD"/>
    <property type="match status" value="1"/>
</dbReference>
<evidence type="ECO:0000313" key="3">
    <source>
        <dbReference type="Proteomes" id="UP000315131"/>
    </source>
</evidence>
<dbReference type="Gene3D" id="3.20.20.190">
    <property type="entry name" value="Phosphatidylinositol (PI) phosphodiesterase"/>
    <property type="match status" value="1"/>
</dbReference>